<organism evidence="1 2">
    <name type="scientific">Flavobacterium cupriresistens</name>
    <dbReference type="NCBI Taxonomy" id="2893885"/>
    <lineage>
        <taxon>Bacteria</taxon>
        <taxon>Pseudomonadati</taxon>
        <taxon>Bacteroidota</taxon>
        <taxon>Flavobacteriia</taxon>
        <taxon>Flavobacteriales</taxon>
        <taxon>Flavobacteriaceae</taxon>
        <taxon>Flavobacterium</taxon>
    </lineage>
</organism>
<gene>
    <name evidence="1" type="ORF">SGQ83_22195</name>
</gene>
<dbReference type="Proteomes" id="UP001273350">
    <property type="component" value="Unassembled WGS sequence"/>
</dbReference>
<evidence type="ECO:0000313" key="2">
    <source>
        <dbReference type="Proteomes" id="UP001273350"/>
    </source>
</evidence>
<proteinExistence type="predicted"/>
<evidence type="ECO:0008006" key="3">
    <source>
        <dbReference type="Google" id="ProtNLM"/>
    </source>
</evidence>
<sequence>MTNETYQKMIGELISKIVDEKRENPELIREVLADNKEIRDSLIKTLPDLFNELDTKIGDRYVMNSQNSINEELEEAEKKIKELNGQIQLRISGIKEFYDKLITELEKFA</sequence>
<name>A0ABU4RHM8_9FLAO</name>
<keyword evidence="2" id="KW-1185">Reference proteome</keyword>
<evidence type="ECO:0000313" key="1">
    <source>
        <dbReference type="EMBL" id="MDX6192067.1"/>
    </source>
</evidence>
<protein>
    <recommendedName>
        <fullName evidence="3">DUF4404 family protein</fullName>
    </recommendedName>
</protein>
<dbReference type="RefSeq" id="WP_230004897.1">
    <property type="nucleotide sequence ID" value="NZ_CP087134.1"/>
</dbReference>
<reference evidence="1 2" key="1">
    <citation type="submission" date="2023-11" db="EMBL/GenBank/DDBJ databases">
        <title>Unpublished Manusciprt.</title>
        <authorList>
            <person name="Saticioglu I.B."/>
            <person name="Ay H."/>
            <person name="Ajmi N."/>
            <person name="Altun S."/>
            <person name="Duman M."/>
        </authorList>
    </citation>
    <scope>NUCLEOTIDE SEQUENCE [LARGE SCALE GENOMIC DNA]</scope>
    <source>
        <strain evidence="1 2">Fl-318</strain>
    </source>
</reference>
<accession>A0ABU4RHM8</accession>
<dbReference type="EMBL" id="JAWXVI010000019">
    <property type="protein sequence ID" value="MDX6192067.1"/>
    <property type="molecule type" value="Genomic_DNA"/>
</dbReference>
<comment type="caution">
    <text evidence="1">The sequence shown here is derived from an EMBL/GenBank/DDBJ whole genome shotgun (WGS) entry which is preliminary data.</text>
</comment>